<protein>
    <submittedName>
        <fullName evidence="2">Heme biosynthesis protein HemY</fullName>
    </submittedName>
</protein>
<reference evidence="3" key="1">
    <citation type="submission" date="2023-06" db="EMBL/GenBank/DDBJ databases">
        <title>Identification and characterization of horizontal gene transfer across gut microbiota members of farm animals based on homology search.</title>
        <authorList>
            <person name="Zeman M."/>
            <person name="Kubasova T."/>
            <person name="Jahodarova E."/>
            <person name="Nykrynova M."/>
            <person name="Rychlik I."/>
        </authorList>
    </citation>
    <scope>NUCLEOTIDE SEQUENCE [LARGE SCALE GENOMIC DNA]</scope>
    <source>
        <strain evidence="3">161_Gplus</strain>
    </source>
</reference>
<keyword evidence="3" id="KW-1185">Reference proteome</keyword>
<name>A0ABT7UXU2_9LACO</name>
<dbReference type="Proteomes" id="UP001529343">
    <property type="component" value="Unassembled WGS sequence"/>
</dbReference>
<dbReference type="EMBL" id="JAUDDW010000015">
    <property type="protein sequence ID" value="MDM8266532.1"/>
    <property type="molecule type" value="Genomic_DNA"/>
</dbReference>
<evidence type="ECO:0000313" key="2">
    <source>
        <dbReference type="EMBL" id="MDM8266532.1"/>
    </source>
</evidence>
<proteinExistence type="predicted"/>
<dbReference type="RefSeq" id="WP_289586136.1">
    <property type="nucleotide sequence ID" value="NZ_JAUDDW010000015.1"/>
</dbReference>
<dbReference type="InterPro" id="IPR035903">
    <property type="entry name" value="HesB-like_dom_sf"/>
</dbReference>
<feature type="region of interest" description="Disordered" evidence="1">
    <location>
        <begin position="90"/>
        <end position="131"/>
    </location>
</feature>
<gene>
    <name evidence="2" type="ORF">QUW44_05080</name>
</gene>
<evidence type="ECO:0000313" key="3">
    <source>
        <dbReference type="Proteomes" id="UP001529343"/>
    </source>
</evidence>
<organism evidence="2 3">
    <name type="scientific">Limosilactobacillus pontis</name>
    <dbReference type="NCBI Taxonomy" id="35787"/>
    <lineage>
        <taxon>Bacteria</taxon>
        <taxon>Bacillati</taxon>
        <taxon>Bacillota</taxon>
        <taxon>Bacilli</taxon>
        <taxon>Lactobacillales</taxon>
        <taxon>Lactobacillaceae</taxon>
        <taxon>Limosilactobacillus</taxon>
    </lineage>
</organism>
<dbReference type="SUPFAM" id="SSF89360">
    <property type="entry name" value="HesB-like domain"/>
    <property type="match status" value="1"/>
</dbReference>
<feature type="compositionally biased region" description="Polar residues" evidence="1">
    <location>
        <begin position="118"/>
        <end position="131"/>
    </location>
</feature>
<accession>A0ABT7UXU2</accession>
<sequence>MKLIVTDAANEWFKNEMDLKPGDGIKFYGKVYGRTEVHHGFSQAFAKDNHPIDPVLEVVKDGIDYHVNEVDEWFFTRLITTVDANADGPVFHFQHEDQNEAPDVAGMKSDQDDHSDNQADASTGASQHFEH</sequence>
<comment type="caution">
    <text evidence="2">The sequence shown here is derived from an EMBL/GenBank/DDBJ whole genome shotgun (WGS) entry which is preliminary data.</text>
</comment>
<evidence type="ECO:0000256" key="1">
    <source>
        <dbReference type="SAM" id="MobiDB-lite"/>
    </source>
</evidence>